<reference evidence="1 2" key="1">
    <citation type="submission" date="2016-10" db="EMBL/GenBank/DDBJ databases">
        <authorList>
            <person name="de Groot N.N."/>
        </authorList>
    </citation>
    <scope>NUCLEOTIDE SEQUENCE [LARGE SCALE GENOMIC DNA]</scope>
    <source>
        <strain evidence="1 2">DSM 19981</strain>
    </source>
</reference>
<dbReference type="OrthoDB" id="7238400at2"/>
<organism evidence="1 2">
    <name type="scientific">Falsiroseomonas stagni DSM 19981</name>
    <dbReference type="NCBI Taxonomy" id="1123062"/>
    <lineage>
        <taxon>Bacteria</taxon>
        <taxon>Pseudomonadati</taxon>
        <taxon>Pseudomonadota</taxon>
        <taxon>Alphaproteobacteria</taxon>
        <taxon>Acetobacterales</taxon>
        <taxon>Roseomonadaceae</taxon>
        <taxon>Falsiroseomonas</taxon>
    </lineage>
</organism>
<name>A0A1I4EJG9_9PROT</name>
<proteinExistence type="predicted"/>
<dbReference type="RefSeq" id="WP_139226193.1">
    <property type="nucleotide sequence ID" value="NZ_FOSQ01000016.1"/>
</dbReference>
<gene>
    <name evidence="1" type="ORF">SAMN02745775_11691</name>
</gene>
<evidence type="ECO:0000313" key="2">
    <source>
        <dbReference type="Proteomes" id="UP000199473"/>
    </source>
</evidence>
<dbReference type="Proteomes" id="UP000199473">
    <property type="component" value="Unassembled WGS sequence"/>
</dbReference>
<sequence length="410" mass="45840">MAKNVRNFVNRAFMRTVDLDLLQELLAPYAAELKFDWTTLPADEAERRDALFILFKDGGEDFPDALLDALHCILTLSTPNGARALQEIADEKGVALVPESELAAPGDGKHLTPRHLALRAYLRHPGIFERAVHRQAFFAASPLRLVGARRGVVVLNENAAAQGAFKAACSVFFAKRYLGRICDIHWYPEAGLINVLIEHGMNAVTTTVEEEGEQKVRTIREMTLDAISFDPRTGHIKVNARSLVERRELVRLFATHLLADPDFFAGPGSDRLYTLAPIRSGGAPWKFKNDWDEDLKEVFVKQVDVDEAEEGHTGRGGSPWSLSMRDTENALARLYEMVPDIDLGVLRIETIKLLLRFEVDGRKRDVLVTIRPNNVASFRDHMFEARIFQHLRENGFVQSPPALPAVASAA</sequence>
<protein>
    <submittedName>
        <fullName evidence="1">Uncharacterized protein</fullName>
    </submittedName>
</protein>
<keyword evidence="2" id="KW-1185">Reference proteome</keyword>
<dbReference type="EMBL" id="FOSQ01000016">
    <property type="protein sequence ID" value="SFL05419.1"/>
    <property type="molecule type" value="Genomic_DNA"/>
</dbReference>
<accession>A0A1I4EJG9</accession>
<dbReference type="AlphaFoldDB" id="A0A1I4EJG9"/>
<evidence type="ECO:0000313" key="1">
    <source>
        <dbReference type="EMBL" id="SFL05419.1"/>
    </source>
</evidence>
<dbReference type="STRING" id="1123062.SAMN02745775_11691"/>